<dbReference type="AlphaFoldDB" id="A0A521FP57"/>
<dbReference type="EMBL" id="FXTK01000027">
    <property type="protein sequence ID" value="SMO97251.1"/>
    <property type="molecule type" value="Genomic_DNA"/>
</dbReference>
<reference evidence="1 2" key="1">
    <citation type="submission" date="2017-05" db="EMBL/GenBank/DDBJ databases">
        <authorList>
            <person name="Varghese N."/>
            <person name="Submissions S."/>
        </authorList>
    </citation>
    <scope>NUCLEOTIDE SEQUENCE [LARGE SCALE GENOMIC DNA]</scope>
    <source>
        <strain evidence="1 2">DSM 100094</strain>
    </source>
</reference>
<accession>A0A521FP57</accession>
<organism evidence="1 2">
    <name type="scientific">Paracoccus laeviglucosivorans</name>
    <dbReference type="NCBI Taxonomy" id="1197861"/>
    <lineage>
        <taxon>Bacteria</taxon>
        <taxon>Pseudomonadati</taxon>
        <taxon>Pseudomonadota</taxon>
        <taxon>Alphaproteobacteria</taxon>
        <taxon>Rhodobacterales</taxon>
        <taxon>Paracoccaceae</taxon>
        <taxon>Paracoccus</taxon>
    </lineage>
</organism>
<protein>
    <submittedName>
        <fullName evidence="1">Uncharacterized protein</fullName>
    </submittedName>
</protein>
<evidence type="ECO:0000313" key="1">
    <source>
        <dbReference type="EMBL" id="SMO97251.1"/>
    </source>
</evidence>
<name>A0A521FP57_9RHOB</name>
<sequence>MGAQQTTFALCDLYQRKDALPLMVYPGLEDKIYA</sequence>
<dbReference type="Proteomes" id="UP000319014">
    <property type="component" value="Unassembled WGS sequence"/>
</dbReference>
<gene>
    <name evidence="1" type="ORF">SAMN06265221_12724</name>
</gene>
<keyword evidence="2" id="KW-1185">Reference proteome</keyword>
<proteinExistence type="predicted"/>
<evidence type="ECO:0000313" key="2">
    <source>
        <dbReference type="Proteomes" id="UP000319014"/>
    </source>
</evidence>